<feature type="repeat" description="Hemopexin" evidence="16">
    <location>
        <begin position="42"/>
        <end position="82"/>
    </location>
</feature>
<proteinExistence type="evidence at transcript level"/>
<feature type="repeat" description="Hemopexin" evidence="16">
    <location>
        <begin position="141"/>
        <end position="185"/>
    </location>
</feature>
<evidence type="ECO:0000256" key="3">
    <source>
        <dbReference type="ARBA" id="ARBA00011072"/>
    </source>
</evidence>
<evidence type="ECO:0000256" key="8">
    <source>
        <dbReference type="ARBA" id="ARBA00022723"/>
    </source>
</evidence>
<dbReference type="InterPro" id="IPR016358">
    <property type="entry name" value="Hemopexin"/>
</dbReference>
<feature type="disulfide bond" evidence="14">
    <location>
        <begin position="349"/>
        <end position="391"/>
    </location>
</feature>
<protein>
    <recommendedName>
        <fullName evidence="4 13">Hemopexin</fullName>
    </recommendedName>
</protein>
<name>H9CCI9_OPLFA</name>
<dbReference type="CDD" id="cd00094">
    <property type="entry name" value="HX"/>
    <property type="match status" value="1"/>
</dbReference>
<evidence type="ECO:0000313" key="18">
    <source>
        <dbReference type="EMBL" id="AFE88228.1"/>
    </source>
</evidence>
<evidence type="ECO:0000256" key="6">
    <source>
        <dbReference type="ARBA" id="ARBA00022525"/>
    </source>
</evidence>
<evidence type="ECO:0000256" key="4">
    <source>
        <dbReference type="ARBA" id="ARBA00013632"/>
    </source>
</evidence>
<evidence type="ECO:0000256" key="9">
    <source>
        <dbReference type="ARBA" id="ARBA00022729"/>
    </source>
</evidence>
<dbReference type="PANTHER" id="PTHR22917">
    <property type="entry name" value="HEMOPEXIN DOMAIN-CONTAINING PROTEIN"/>
    <property type="match status" value="1"/>
</dbReference>
<keyword evidence="6 13" id="KW-0964">Secreted</keyword>
<sequence>MELFTKTLFLCLALALANGAPAHPQDATVEEGDAALPDRCEGLEFDAITPDEKGTTFFFKGAHLWKGFHGPAQLSNEFFKELDDIHHVGHVDAAFRMHSTDNPDIHDHIYFFLDDKVFSYYNQTLEDGYPKEIQEDFPGVPSHLDAAVECPKGECGADSVLFFKGHDVHVYDITTKTVKTKTWSHLPACTSVLHWQEHYYCFHGHNFTKFNPVSGEVSGTYPKDARNYFMKCPNFGHGGDYKVPKCSEVKIDAITTDDAGKTYFFAGPIYMRLDTRRDGLHSFPITRMWKEVTGGVDAVFSYTDKIYLIKGDQVYIYKVDAHSTLIEGYPKSLKEELGIEGQVDAAFVCPNQHIVHIIQGQRIRDVDLTTTPRLVARDLLLPLSDIDGGLCSSEGIDVFKGSQYYHYESAMTLVTSRLAPLPLNITSAMMGCQD</sequence>
<evidence type="ECO:0000256" key="11">
    <source>
        <dbReference type="ARBA" id="ARBA00023004"/>
    </source>
</evidence>
<keyword evidence="10" id="KW-0677">Repeat</keyword>
<dbReference type="InterPro" id="IPR051298">
    <property type="entry name" value="Heme_transport/Cell_adhesion"/>
</dbReference>
<comment type="similarity">
    <text evidence="3 13">Belongs to the hemopexin family.</text>
</comment>
<dbReference type="InterPro" id="IPR000585">
    <property type="entry name" value="Hemopexin-like_dom"/>
</dbReference>
<reference evidence="18" key="1">
    <citation type="journal article" date="2014" name="Fish Shellfish Immunol.">
        <title>Genomic organization and functional diversification of two warm-temperature-acclimation-associated 65-kDa protein genes in rockbream (Oplegnathus fasciatus; Perciformes).</title>
        <authorList>
            <person name="Lee S.Y."/>
            <person name="Kim B.S."/>
            <person name="Noh C.H."/>
            <person name="Nam Y.K."/>
        </authorList>
    </citation>
    <scope>NUCLEOTIDE SEQUENCE</scope>
</reference>
<gene>
    <name evidence="18" type="primary">Wap65-2</name>
</gene>
<keyword evidence="5 13" id="KW-0813">Transport</keyword>
<keyword evidence="9 17" id="KW-0732">Signal</keyword>
<feature type="disulfide bond" evidence="14">
    <location>
        <begin position="189"/>
        <end position="201"/>
    </location>
</feature>
<dbReference type="EMBL" id="JQ268274">
    <property type="protein sequence ID" value="AFE88226.1"/>
    <property type="molecule type" value="Genomic_DNA"/>
</dbReference>
<evidence type="ECO:0000256" key="10">
    <source>
        <dbReference type="ARBA" id="ARBA00022737"/>
    </source>
</evidence>
<feature type="disulfide bond" evidence="14">
    <location>
        <begin position="40"/>
        <end position="232"/>
    </location>
</feature>
<dbReference type="PIRSF" id="PIRSF002551">
    <property type="entry name" value="Hemopexin_chordata"/>
    <property type="match status" value="1"/>
</dbReference>
<feature type="repeat" description="Hemopexin" evidence="16">
    <location>
        <begin position="248"/>
        <end position="292"/>
    </location>
</feature>
<keyword evidence="7 13" id="KW-0349">Heme</keyword>
<feature type="repeat" description="Hemopexin" evidence="16">
    <location>
        <begin position="186"/>
        <end position="232"/>
    </location>
</feature>
<keyword evidence="8 13" id="KW-0479">Metal-binding</keyword>
<evidence type="ECO:0000256" key="15">
    <source>
        <dbReference type="PIRSR" id="PIRSR002551-2"/>
    </source>
</evidence>
<feature type="repeat" description="Hemopexin" evidence="16">
    <location>
        <begin position="293"/>
        <end position="340"/>
    </location>
</feature>
<comment type="function">
    <text evidence="1 13">Binds heme and transports it to the liver for breakdown and iron recovery, after which the free hemopexin returns to the circulation.</text>
</comment>
<evidence type="ECO:0000256" key="2">
    <source>
        <dbReference type="ARBA" id="ARBA00004613"/>
    </source>
</evidence>
<dbReference type="PANTHER" id="PTHR22917:SF9">
    <property type="entry name" value="HEMOPEXIN"/>
    <property type="match status" value="1"/>
</dbReference>
<organism evidence="18">
    <name type="scientific">Oplegnathus fasciatus</name>
    <name type="common">Barred knifejaw</name>
    <name type="synonym">Scaradon fasciatus</name>
    <dbReference type="NCBI Taxonomy" id="163134"/>
    <lineage>
        <taxon>Eukaryota</taxon>
        <taxon>Metazoa</taxon>
        <taxon>Chordata</taxon>
        <taxon>Craniata</taxon>
        <taxon>Vertebrata</taxon>
        <taxon>Euteleostomi</taxon>
        <taxon>Actinopterygii</taxon>
        <taxon>Neopterygii</taxon>
        <taxon>Teleostei</taxon>
        <taxon>Neoteleostei</taxon>
        <taxon>Acanthomorphata</taxon>
        <taxon>Eupercaria</taxon>
        <taxon>Centrarchiformes</taxon>
        <taxon>Terapontoidei</taxon>
        <taxon>Oplegnathidae</taxon>
        <taxon>Oplegnathus</taxon>
    </lineage>
</organism>
<dbReference type="GO" id="GO:0005615">
    <property type="term" value="C:extracellular space"/>
    <property type="evidence" value="ECO:0007669"/>
    <property type="project" value="TreeGrafter"/>
</dbReference>
<evidence type="ECO:0000256" key="1">
    <source>
        <dbReference type="ARBA" id="ARBA00002031"/>
    </source>
</evidence>
<comment type="subcellular location">
    <subcellularLocation>
        <location evidence="2">Secreted</location>
    </subcellularLocation>
</comment>
<evidence type="ECO:0000256" key="14">
    <source>
        <dbReference type="PIRSR" id="PIRSR002551-1"/>
    </source>
</evidence>
<dbReference type="GO" id="GO:0046872">
    <property type="term" value="F:metal ion binding"/>
    <property type="evidence" value="ECO:0007669"/>
    <property type="project" value="UniProtKB-UniRule"/>
</dbReference>
<dbReference type="FunFam" id="2.110.10.10:FF:000009">
    <property type="entry name" value="Hemopexin"/>
    <property type="match status" value="1"/>
</dbReference>
<evidence type="ECO:0000256" key="16">
    <source>
        <dbReference type="PROSITE-ProRule" id="PRU01011"/>
    </source>
</evidence>
<dbReference type="SUPFAM" id="SSF50923">
    <property type="entry name" value="Hemopexin-like domain"/>
    <property type="match status" value="2"/>
</dbReference>
<dbReference type="GO" id="GO:0015232">
    <property type="term" value="F:heme transmembrane transporter activity"/>
    <property type="evidence" value="ECO:0007669"/>
    <property type="project" value="InterPro"/>
</dbReference>
<keyword evidence="11 13" id="KW-0408">Iron</keyword>
<feature type="binding site" description="axial binding residue" evidence="15">
    <location>
        <position position="281"/>
    </location>
    <ligand>
        <name>heme</name>
        <dbReference type="ChEBI" id="CHEBI:30413"/>
        <label>2</label>
    </ligand>
    <ligandPart>
        <name>Fe</name>
        <dbReference type="ChEBI" id="CHEBI:18248"/>
    </ligandPart>
</feature>
<evidence type="ECO:0000256" key="7">
    <source>
        <dbReference type="ARBA" id="ARBA00022617"/>
    </source>
</evidence>
<feature type="binding site" description="axial binding residue" evidence="15">
    <location>
        <position position="237"/>
    </location>
    <ligand>
        <name>heme</name>
        <dbReference type="ChEBI" id="CHEBI:30413"/>
        <label>2</label>
    </ligand>
    <ligandPart>
        <name>Fe</name>
        <dbReference type="ChEBI" id="CHEBI:18248"/>
    </ligandPart>
</feature>
<dbReference type="AlphaFoldDB" id="H9CCI9"/>
<dbReference type="InterPro" id="IPR036375">
    <property type="entry name" value="Hemopexin-like_dom_sf"/>
</dbReference>
<dbReference type="SMART" id="SM00120">
    <property type="entry name" value="HX"/>
    <property type="match status" value="6"/>
</dbReference>
<feature type="repeat" description="Hemopexin" evidence="16">
    <location>
        <begin position="88"/>
        <end position="140"/>
    </location>
</feature>
<dbReference type="GO" id="GO:0006879">
    <property type="term" value="P:intracellular iron ion homeostasis"/>
    <property type="evidence" value="ECO:0007669"/>
    <property type="project" value="InterPro"/>
</dbReference>
<evidence type="ECO:0000256" key="12">
    <source>
        <dbReference type="ARBA" id="ARBA00023180"/>
    </source>
</evidence>
<evidence type="ECO:0000256" key="13">
    <source>
        <dbReference type="PIRNR" id="PIRNR002551"/>
    </source>
</evidence>
<dbReference type="InterPro" id="IPR018487">
    <property type="entry name" value="Hemopexin-like_repeat"/>
</dbReference>
<evidence type="ECO:0000256" key="5">
    <source>
        <dbReference type="ARBA" id="ARBA00022448"/>
    </source>
</evidence>
<feature type="signal peptide" evidence="17">
    <location>
        <begin position="1"/>
        <end position="22"/>
    </location>
</feature>
<dbReference type="EMBL" id="JQ268276">
    <property type="protein sequence ID" value="AFE88228.1"/>
    <property type="molecule type" value="mRNA"/>
</dbReference>
<dbReference type="PROSITE" id="PS51642">
    <property type="entry name" value="HEMOPEXIN_2"/>
    <property type="match status" value="6"/>
</dbReference>
<keyword evidence="12" id="KW-0325">Glycoprotein</keyword>
<feature type="disulfide bond" evidence="14">
    <location>
        <begin position="150"/>
        <end position="155"/>
    </location>
</feature>
<feature type="chain" id="PRO_5007666816" description="Hemopexin" evidence="17">
    <location>
        <begin position="23"/>
        <end position="434"/>
    </location>
</feature>
<dbReference type="Pfam" id="PF00045">
    <property type="entry name" value="Hemopexin"/>
    <property type="match status" value="2"/>
</dbReference>
<dbReference type="Gene3D" id="2.110.10.10">
    <property type="entry name" value="Hemopexin-like domain"/>
    <property type="match status" value="2"/>
</dbReference>
<accession>H9CCI9</accession>
<keyword evidence="14" id="KW-1015">Disulfide bond</keyword>
<evidence type="ECO:0000256" key="17">
    <source>
        <dbReference type="SAM" id="SignalP"/>
    </source>
</evidence>